<feature type="transmembrane region" description="Helical" evidence="5">
    <location>
        <begin position="33"/>
        <end position="50"/>
    </location>
</feature>
<sequence>MKNKIFHTQDLCLRTNLRCAKDSARMEINLKKYIAAIGICFMALGAACIMKKDPEEVGEELPELIIGSDNYEPYNYLDDDGKPVGIDVELAEAVCEQLGYTPVFQYIVWDKKDEYLDNGKVDCLWGSFTMNGREDEYQWAGPYLYSRQVIAVRTDSKIRNISDLAGKRVAVQATTKPEEVLLERSDPRVPEVDMVYSLSGMDEIYASLRKGYVDAITGHESALERFVGNAPDMYAILDESLYISELGVAFKNDTHQDLAKKMTQILKEMQDDGTLRDMVEKYGLDAEKALGVTNAE</sequence>
<dbReference type="EMBL" id="CYXZ01000006">
    <property type="protein sequence ID" value="CUM89235.1"/>
    <property type="molecule type" value="Genomic_DNA"/>
</dbReference>
<proteinExistence type="inferred from homology"/>
<protein>
    <submittedName>
        <fullName evidence="7">Sulfate starvation-induced protein 7</fullName>
    </submittedName>
</protein>
<evidence type="ECO:0000256" key="2">
    <source>
        <dbReference type="ARBA" id="ARBA00010333"/>
    </source>
</evidence>
<evidence type="ECO:0000313" key="8">
    <source>
        <dbReference type="Proteomes" id="UP000095350"/>
    </source>
</evidence>
<organism evidence="7 8">
    <name type="scientific">Roseburia intestinalis</name>
    <dbReference type="NCBI Taxonomy" id="166486"/>
    <lineage>
        <taxon>Bacteria</taxon>
        <taxon>Bacillati</taxon>
        <taxon>Bacillota</taxon>
        <taxon>Clostridia</taxon>
        <taxon>Lachnospirales</taxon>
        <taxon>Lachnospiraceae</taxon>
        <taxon>Roseburia</taxon>
    </lineage>
</organism>
<dbReference type="STRING" id="166486.ERS852572_00963"/>
<name>A0A173SHI6_9FIRM</name>
<dbReference type="Proteomes" id="UP000095350">
    <property type="component" value="Unassembled WGS sequence"/>
</dbReference>
<keyword evidence="5" id="KW-0812">Transmembrane</keyword>
<dbReference type="CDD" id="cd13530">
    <property type="entry name" value="PBP2_peptides_like"/>
    <property type="match status" value="1"/>
</dbReference>
<keyword evidence="5" id="KW-1133">Transmembrane helix</keyword>
<evidence type="ECO:0000256" key="4">
    <source>
        <dbReference type="RuleBase" id="RU003744"/>
    </source>
</evidence>
<gene>
    <name evidence="7" type="primary">fliY</name>
    <name evidence="7" type="ORF">ERS852572_00963</name>
</gene>
<dbReference type="PANTHER" id="PTHR35936">
    <property type="entry name" value="MEMBRANE-BOUND LYTIC MUREIN TRANSGLYCOSYLASE F"/>
    <property type="match status" value="1"/>
</dbReference>
<evidence type="ECO:0000259" key="6">
    <source>
        <dbReference type="SMART" id="SM00062"/>
    </source>
</evidence>
<accession>A0A173SHI6</accession>
<dbReference type="SMART" id="SM00062">
    <property type="entry name" value="PBPb"/>
    <property type="match status" value="1"/>
</dbReference>
<dbReference type="PANTHER" id="PTHR35936:SF34">
    <property type="entry name" value="ABC TRANSPORTER EXTRACELLULAR-BINDING PROTEIN YCKB-RELATED"/>
    <property type="match status" value="1"/>
</dbReference>
<keyword evidence="3" id="KW-0732">Signal</keyword>
<dbReference type="InterPro" id="IPR001638">
    <property type="entry name" value="Solute-binding_3/MltF_N"/>
</dbReference>
<feature type="domain" description="Solute-binding protein family 3/N-terminal" evidence="6">
    <location>
        <begin position="63"/>
        <end position="286"/>
    </location>
</feature>
<dbReference type="GO" id="GO:0030313">
    <property type="term" value="C:cell envelope"/>
    <property type="evidence" value="ECO:0007669"/>
    <property type="project" value="UniProtKB-SubCell"/>
</dbReference>
<dbReference type="SUPFAM" id="SSF53850">
    <property type="entry name" value="Periplasmic binding protein-like II"/>
    <property type="match status" value="1"/>
</dbReference>
<dbReference type="PROSITE" id="PS01039">
    <property type="entry name" value="SBP_BACTERIAL_3"/>
    <property type="match status" value="1"/>
</dbReference>
<reference evidence="7 8" key="1">
    <citation type="submission" date="2015-09" db="EMBL/GenBank/DDBJ databases">
        <authorList>
            <consortium name="Pathogen Informatics"/>
        </authorList>
    </citation>
    <scope>NUCLEOTIDE SEQUENCE [LARGE SCALE GENOMIC DNA]</scope>
    <source>
        <strain evidence="7 8">2789STDY5834960</strain>
    </source>
</reference>
<evidence type="ECO:0000256" key="3">
    <source>
        <dbReference type="ARBA" id="ARBA00022729"/>
    </source>
</evidence>
<dbReference type="AlphaFoldDB" id="A0A173SHI6"/>
<comment type="similarity">
    <text evidence="2 4">Belongs to the bacterial solute-binding protein 3 family.</text>
</comment>
<dbReference type="InterPro" id="IPR018313">
    <property type="entry name" value="SBP_3_CS"/>
</dbReference>
<dbReference type="PaxDb" id="166486-ERS852572_00963"/>
<keyword evidence="5" id="KW-0472">Membrane</keyword>
<evidence type="ECO:0000256" key="5">
    <source>
        <dbReference type="SAM" id="Phobius"/>
    </source>
</evidence>
<comment type="subcellular location">
    <subcellularLocation>
        <location evidence="1">Cell envelope</location>
    </subcellularLocation>
</comment>
<dbReference type="Gene3D" id="3.40.190.10">
    <property type="entry name" value="Periplasmic binding protein-like II"/>
    <property type="match status" value="2"/>
</dbReference>
<dbReference type="Pfam" id="PF00497">
    <property type="entry name" value="SBP_bac_3"/>
    <property type="match status" value="1"/>
</dbReference>
<evidence type="ECO:0000313" key="7">
    <source>
        <dbReference type="EMBL" id="CUM89235.1"/>
    </source>
</evidence>
<evidence type="ECO:0000256" key="1">
    <source>
        <dbReference type="ARBA" id="ARBA00004196"/>
    </source>
</evidence>